<evidence type="ECO:0000259" key="6">
    <source>
        <dbReference type="PROSITE" id="PS50850"/>
    </source>
</evidence>
<evidence type="ECO:0000256" key="3">
    <source>
        <dbReference type="ARBA" id="ARBA00022989"/>
    </source>
</evidence>
<keyword evidence="3 5" id="KW-1133">Transmembrane helix</keyword>
<feature type="transmembrane region" description="Helical" evidence="5">
    <location>
        <begin position="351"/>
        <end position="374"/>
    </location>
</feature>
<dbReference type="GO" id="GO:0022857">
    <property type="term" value="F:transmembrane transporter activity"/>
    <property type="evidence" value="ECO:0007669"/>
    <property type="project" value="InterPro"/>
</dbReference>
<feature type="transmembrane region" description="Helical" evidence="5">
    <location>
        <begin position="223"/>
        <end position="246"/>
    </location>
</feature>
<dbReference type="EMBL" id="PGTK01000002">
    <property type="protein sequence ID" value="PJF31930.1"/>
    <property type="molecule type" value="Genomic_DNA"/>
</dbReference>
<gene>
    <name evidence="7" type="ORF">CUN51_03035</name>
</gene>
<dbReference type="AlphaFoldDB" id="A0A2M8P305"/>
<dbReference type="Gene3D" id="1.20.1250.20">
    <property type="entry name" value="MFS general substrate transporter like domains"/>
    <property type="match status" value="2"/>
</dbReference>
<feature type="transmembrane region" description="Helical" evidence="5">
    <location>
        <begin position="180"/>
        <end position="202"/>
    </location>
</feature>
<dbReference type="Pfam" id="PF07690">
    <property type="entry name" value="MFS_1"/>
    <property type="match status" value="1"/>
</dbReference>
<feature type="transmembrane region" description="Helical" evidence="5">
    <location>
        <begin position="103"/>
        <end position="126"/>
    </location>
</feature>
<evidence type="ECO:0000256" key="2">
    <source>
        <dbReference type="ARBA" id="ARBA00022692"/>
    </source>
</evidence>
<dbReference type="PANTHER" id="PTHR43129">
    <property type="entry name" value="FOSMIDOMYCIN RESISTANCE PROTEIN"/>
    <property type="match status" value="1"/>
</dbReference>
<dbReference type="InterPro" id="IPR036259">
    <property type="entry name" value="MFS_trans_sf"/>
</dbReference>
<evidence type="ECO:0000256" key="4">
    <source>
        <dbReference type="ARBA" id="ARBA00023136"/>
    </source>
</evidence>
<feature type="transmembrane region" description="Helical" evidence="5">
    <location>
        <begin position="386"/>
        <end position="409"/>
    </location>
</feature>
<dbReference type="SUPFAM" id="SSF103473">
    <property type="entry name" value="MFS general substrate transporter"/>
    <property type="match status" value="1"/>
</dbReference>
<dbReference type="InterPro" id="IPR020846">
    <property type="entry name" value="MFS_dom"/>
</dbReference>
<dbReference type="InterPro" id="IPR011701">
    <property type="entry name" value="MFS"/>
</dbReference>
<organism evidence="7 8">
    <name type="scientific">Candidatus Thermofonsia Clade 1 bacterium</name>
    <dbReference type="NCBI Taxonomy" id="2364210"/>
    <lineage>
        <taxon>Bacteria</taxon>
        <taxon>Bacillati</taxon>
        <taxon>Chloroflexota</taxon>
        <taxon>Candidatus Thermofontia</taxon>
        <taxon>Candidatus Thermofonsia Clade 1</taxon>
    </lineage>
</organism>
<reference evidence="7 8" key="1">
    <citation type="submission" date="2017-11" db="EMBL/GenBank/DDBJ databases">
        <title>Evolution of Phototrophy in the Chloroflexi Phylum Driven by Horizontal Gene Transfer.</title>
        <authorList>
            <person name="Ward L.M."/>
            <person name="Hemp J."/>
            <person name="Shih P.M."/>
            <person name="Mcglynn S.E."/>
            <person name="Fischer W."/>
        </authorList>
    </citation>
    <scope>NUCLEOTIDE SEQUENCE [LARGE SCALE GENOMIC DNA]</scope>
    <source>
        <strain evidence="7">CP2_2F</strain>
    </source>
</reference>
<evidence type="ECO:0000313" key="7">
    <source>
        <dbReference type="EMBL" id="PJF31930.1"/>
    </source>
</evidence>
<protein>
    <recommendedName>
        <fullName evidence="6">Major facilitator superfamily (MFS) profile domain-containing protein</fullName>
    </recommendedName>
</protein>
<feature type="transmembrane region" description="Helical" evidence="5">
    <location>
        <begin position="266"/>
        <end position="288"/>
    </location>
</feature>
<sequence length="432" mass="44343">MHLPRSLLFWAVLLGHLTNDVFMSMGPVMLAFVGTHFLGANAAAIGLAISLRELIGAVAQPFFGALTDRTGGRLLAALGVAWTALSMSAALVAALSANGALTLLFYCSAALGSAAFHPVGALYAAAAQQSRAARNSSLFFLFGQIGLGTGPAVAGILLAALTLTAEGRVRLQPAIADNLLALMALSLAALPAVALMASRIPSRRAVSAQRHMQEAASKPRSPLTAAMFGVFFLFLAVLFLRSLSHIGVVNFVPILFERRGWSVDQYGFVTSLYWIASAFSGVLLGALADRYDRRRMIALSLWLGAPLLFFMPTAEGAAAPLLALAAGAALGAGFPLTVVMAQSLLPNAKGFAAGLSLGLIFGAGAIGNALIGVLADGIENSAFSGIGIQATFQVVAFAALLAGVLALFLPNRLSGRTAPSAQAAQPAAQAAD</sequence>
<dbReference type="GO" id="GO:0005886">
    <property type="term" value="C:plasma membrane"/>
    <property type="evidence" value="ECO:0007669"/>
    <property type="project" value="UniProtKB-SubCell"/>
</dbReference>
<feature type="transmembrane region" description="Helical" evidence="5">
    <location>
        <begin position="138"/>
        <end position="160"/>
    </location>
</feature>
<feature type="transmembrane region" description="Helical" evidence="5">
    <location>
        <begin position="75"/>
        <end position="97"/>
    </location>
</feature>
<evidence type="ECO:0000256" key="1">
    <source>
        <dbReference type="ARBA" id="ARBA00004651"/>
    </source>
</evidence>
<feature type="domain" description="Major facilitator superfamily (MFS) profile" evidence="6">
    <location>
        <begin position="1"/>
        <end position="414"/>
    </location>
</feature>
<evidence type="ECO:0000256" key="5">
    <source>
        <dbReference type="SAM" id="Phobius"/>
    </source>
</evidence>
<keyword evidence="4 5" id="KW-0472">Membrane</keyword>
<dbReference type="Proteomes" id="UP000228921">
    <property type="component" value="Unassembled WGS sequence"/>
</dbReference>
<comment type="caution">
    <text evidence="7">The sequence shown here is derived from an EMBL/GenBank/DDBJ whole genome shotgun (WGS) entry which is preliminary data.</text>
</comment>
<keyword evidence="2 5" id="KW-0812">Transmembrane</keyword>
<accession>A0A2M8P305</accession>
<name>A0A2M8P305_9CHLR</name>
<proteinExistence type="predicted"/>
<evidence type="ECO:0000313" key="8">
    <source>
        <dbReference type="Proteomes" id="UP000228921"/>
    </source>
</evidence>
<dbReference type="PROSITE" id="PS50850">
    <property type="entry name" value="MFS"/>
    <property type="match status" value="1"/>
</dbReference>
<dbReference type="PANTHER" id="PTHR43129:SF1">
    <property type="entry name" value="FOSMIDOMYCIN RESISTANCE PROTEIN"/>
    <property type="match status" value="1"/>
</dbReference>
<feature type="transmembrane region" description="Helical" evidence="5">
    <location>
        <begin position="317"/>
        <end position="339"/>
    </location>
</feature>
<comment type="subcellular location">
    <subcellularLocation>
        <location evidence="1">Cell membrane</location>
        <topology evidence="1">Multi-pass membrane protein</topology>
    </subcellularLocation>
</comment>
<feature type="transmembrane region" description="Helical" evidence="5">
    <location>
        <begin position="295"/>
        <end position="311"/>
    </location>
</feature>